<keyword evidence="3 5" id="KW-1133">Transmembrane helix</keyword>
<dbReference type="OrthoDB" id="5568754at2759"/>
<organism evidence="6 7">
    <name type="scientific">Thraustotheca clavata</name>
    <dbReference type="NCBI Taxonomy" id="74557"/>
    <lineage>
        <taxon>Eukaryota</taxon>
        <taxon>Sar</taxon>
        <taxon>Stramenopiles</taxon>
        <taxon>Oomycota</taxon>
        <taxon>Saprolegniomycetes</taxon>
        <taxon>Saprolegniales</taxon>
        <taxon>Achlyaceae</taxon>
        <taxon>Thraustotheca</taxon>
    </lineage>
</organism>
<keyword evidence="4 5" id="KW-0472">Membrane</keyword>
<evidence type="ECO:0008006" key="8">
    <source>
        <dbReference type="Google" id="ProtNLM"/>
    </source>
</evidence>
<protein>
    <recommendedName>
        <fullName evidence="8">Cation-transporting P-type ATPase C-terminal domain-containing protein</fullName>
    </recommendedName>
</protein>
<evidence type="ECO:0000256" key="1">
    <source>
        <dbReference type="ARBA" id="ARBA00004370"/>
    </source>
</evidence>
<evidence type="ECO:0000256" key="5">
    <source>
        <dbReference type="SAM" id="Phobius"/>
    </source>
</evidence>
<feature type="transmembrane region" description="Helical" evidence="5">
    <location>
        <begin position="441"/>
        <end position="460"/>
    </location>
</feature>
<dbReference type="Gene3D" id="1.20.1110.10">
    <property type="entry name" value="Calcium-transporting ATPase, transmembrane domain"/>
    <property type="match status" value="1"/>
</dbReference>
<evidence type="ECO:0000256" key="2">
    <source>
        <dbReference type="ARBA" id="ARBA00022692"/>
    </source>
</evidence>
<comment type="subcellular location">
    <subcellularLocation>
        <location evidence="1">Membrane</location>
    </subcellularLocation>
</comment>
<dbReference type="InterPro" id="IPR036412">
    <property type="entry name" value="HAD-like_sf"/>
</dbReference>
<dbReference type="PANTHER" id="PTHR13219">
    <property type="entry name" value="TRANSMEMBRANE PROTEIN 94"/>
    <property type="match status" value="1"/>
</dbReference>
<feature type="transmembrane region" description="Helical" evidence="5">
    <location>
        <begin position="221"/>
        <end position="242"/>
    </location>
</feature>
<dbReference type="SUPFAM" id="SSF81665">
    <property type="entry name" value="Calcium ATPase, transmembrane domain M"/>
    <property type="match status" value="1"/>
</dbReference>
<feature type="transmembrane region" description="Helical" evidence="5">
    <location>
        <begin position="248"/>
        <end position="271"/>
    </location>
</feature>
<keyword evidence="2 5" id="KW-0812">Transmembrane</keyword>
<evidence type="ECO:0000256" key="3">
    <source>
        <dbReference type="ARBA" id="ARBA00022989"/>
    </source>
</evidence>
<dbReference type="Proteomes" id="UP000243217">
    <property type="component" value="Unassembled WGS sequence"/>
</dbReference>
<dbReference type="EMBL" id="JNBS01000462">
    <property type="protein sequence ID" value="OQS05388.1"/>
    <property type="molecule type" value="Genomic_DNA"/>
</dbReference>
<keyword evidence="7" id="KW-1185">Reference proteome</keyword>
<evidence type="ECO:0000256" key="4">
    <source>
        <dbReference type="ARBA" id="ARBA00023136"/>
    </source>
</evidence>
<dbReference type="GO" id="GO:0016020">
    <property type="term" value="C:membrane"/>
    <property type="evidence" value="ECO:0007669"/>
    <property type="project" value="UniProtKB-SubCell"/>
</dbReference>
<feature type="transmembrane region" description="Helical" evidence="5">
    <location>
        <begin position="367"/>
        <end position="386"/>
    </location>
</feature>
<comment type="caution">
    <text evidence="6">The sequence shown here is derived from an EMBL/GenBank/DDBJ whole genome shotgun (WGS) entry which is preliminary data.</text>
</comment>
<evidence type="ECO:0000313" key="7">
    <source>
        <dbReference type="Proteomes" id="UP000243217"/>
    </source>
</evidence>
<reference evidence="6 7" key="1">
    <citation type="journal article" date="2014" name="Genome Biol. Evol.">
        <title>The secreted proteins of Achlya hypogyna and Thraustotheca clavata identify the ancestral oomycete secretome and reveal gene acquisitions by horizontal gene transfer.</title>
        <authorList>
            <person name="Misner I."/>
            <person name="Blouin N."/>
            <person name="Leonard G."/>
            <person name="Richards T.A."/>
            <person name="Lane C.E."/>
        </authorList>
    </citation>
    <scope>NUCLEOTIDE SEQUENCE [LARGE SCALE GENOMIC DNA]</scope>
    <source>
        <strain evidence="6 7">ATCC 34112</strain>
    </source>
</reference>
<dbReference type="SUPFAM" id="SSF56784">
    <property type="entry name" value="HAD-like"/>
    <property type="match status" value="1"/>
</dbReference>
<evidence type="ECO:0000313" key="6">
    <source>
        <dbReference type="EMBL" id="OQS05388.1"/>
    </source>
</evidence>
<feature type="transmembrane region" description="Helical" evidence="5">
    <location>
        <begin position="402"/>
        <end position="421"/>
    </location>
</feature>
<dbReference type="Gene3D" id="3.40.50.1000">
    <property type="entry name" value="HAD superfamily/HAD-like"/>
    <property type="match status" value="1"/>
</dbReference>
<feature type="transmembrane region" description="Helical" evidence="5">
    <location>
        <begin position="304"/>
        <end position="325"/>
    </location>
</feature>
<dbReference type="InterPro" id="IPR023214">
    <property type="entry name" value="HAD_sf"/>
</dbReference>
<sequence length="489" mass="55786">MVASGVQPRKGIVDLIEDLTAAGIRFVYFSPRNMRRSKLLAEKMGIETDWNCAISLRDSEGPDPHRMTSNYSDWDVKARLPHGTAAIRRHLETVDNVPLLVSLYTDSTPETIEEMISIFQEYNEVVLGVGTSIRESNVPLFSKADLSIAFEGNPNTLFGDELPKGSNLPTFSDADMELSQILNTLTCCFTIRDFSPNRASPTVLIELIRLGRLMLTNFTQLITYIFVMQLFVATILLLAYLVPFPEVAQLSCVSILWLLWIVVPSLSLSMLSSPADHAIMTRTPPKNEALDWSELPIYRVSGYFLLRCLPSAMFLMFVFQCFFGLSLQMSSRDPPLENWWDHAWGDQDLFVHPRPARINAALDRAEGMMLFGMGVFIIVTSSGHLYRSDSIFIESPLRNKPWLCVCIILFLLQIGISIARIGLIGIDGIEFNTFLHFVPWYYWFALSVWPFLVIGIDELVKRHDHKLVVRYYKFLRMQFDTRLGMWSPR</sequence>
<dbReference type="AlphaFoldDB" id="A0A1W0A585"/>
<accession>A0A1W0A585</accession>
<dbReference type="InterPro" id="IPR023298">
    <property type="entry name" value="ATPase_P-typ_TM_dom_sf"/>
</dbReference>
<dbReference type="InterPro" id="IPR039720">
    <property type="entry name" value="TMEM94"/>
</dbReference>
<dbReference type="PANTHER" id="PTHR13219:SF6">
    <property type="entry name" value="TRANSMEMBRANE PROTEIN 94"/>
    <property type="match status" value="1"/>
</dbReference>
<name>A0A1W0A585_9STRA</name>
<gene>
    <name evidence="6" type="ORF">THRCLA_02470</name>
</gene>
<proteinExistence type="predicted"/>